<dbReference type="InterPro" id="IPR010297">
    <property type="entry name" value="DUF900_hydrolase"/>
</dbReference>
<dbReference type="SUPFAM" id="SSF53474">
    <property type="entry name" value="alpha/beta-Hydrolases"/>
    <property type="match status" value="1"/>
</dbReference>
<dbReference type="PANTHER" id="PTHR36513:SF1">
    <property type="entry name" value="TRANSMEMBRANE PROTEIN"/>
    <property type="match status" value="1"/>
</dbReference>
<dbReference type="InterPro" id="IPR029058">
    <property type="entry name" value="AB_hydrolase_fold"/>
</dbReference>
<feature type="region of interest" description="Disordered" evidence="1">
    <location>
        <begin position="405"/>
        <end position="426"/>
    </location>
</feature>
<evidence type="ECO:0000313" key="2">
    <source>
        <dbReference type="EMBL" id="MFC2254767.1"/>
    </source>
</evidence>
<comment type="caution">
    <text evidence="2">The sequence shown here is derived from an EMBL/GenBank/DDBJ whole genome shotgun (WGS) entry which is preliminary data.</text>
</comment>
<protein>
    <submittedName>
        <fullName evidence="2">Alpha/beta hydrolase</fullName>
    </submittedName>
</protein>
<organism evidence="2 3">
    <name type="scientific">Labrys neptuniae</name>
    <dbReference type="NCBI Taxonomy" id="376174"/>
    <lineage>
        <taxon>Bacteria</taxon>
        <taxon>Pseudomonadati</taxon>
        <taxon>Pseudomonadota</taxon>
        <taxon>Alphaproteobacteria</taxon>
        <taxon>Hyphomicrobiales</taxon>
        <taxon>Xanthobacteraceae</taxon>
        <taxon>Labrys</taxon>
    </lineage>
</organism>
<keyword evidence="2" id="KW-0378">Hydrolase</keyword>
<reference evidence="2 3" key="1">
    <citation type="submission" date="2024-09" db="EMBL/GenBank/DDBJ databases">
        <title>Description of Labrys sedimenti sp. nov., isolated from a diclofenac-degrading enrichment culture, and genome-based reclassification of Labrys portucalensis as a later heterotypic synonym of Labrys neptuniae.</title>
        <authorList>
            <person name="Tancsics A."/>
            <person name="Csepanyi A."/>
        </authorList>
    </citation>
    <scope>NUCLEOTIDE SEQUENCE [LARGE SCALE GENOMIC DNA]</scope>
    <source>
        <strain evidence="2 3">LMG 23412</strain>
    </source>
</reference>
<gene>
    <name evidence="2" type="ORF">ACETRX_34500</name>
</gene>
<dbReference type="PIRSF" id="PIRSF033909">
    <property type="entry name" value="UCP033909"/>
    <property type="match status" value="1"/>
</dbReference>
<dbReference type="GO" id="GO:0016787">
    <property type="term" value="F:hydrolase activity"/>
    <property type="evidence" value="ECO:0007669"/>
    <property type="project" value="UniProtKB-KW"/>
</dbReference>
<evidence type="ECO:0000256" key="1">
    <source>
        <dbReference type="SAM" id="MobiDB-lite"/>
    </source>
</evidence>
<proteinExistence type="predicted"/>
<dbReference type="EMBL" id="JBHGPK010000043">
    <property type="protein sequence ID" value="MFC2254767.1"/>
    <property type="molecule type" value="Genomic_DNA"/>
</dbReference>
<dbReference type="RefSeq" id="WP_394315389.1">
    <property type="nucleotide sequence ID" value="NZ_JBHGPK010000043.1"/>
</dbReference>
<dbReference type="PANTHER" id="PTHR36513">
    <property type="entry name" value="ABC TRANSMEMBRANE TYPE-1 DOMAIN-CONTAINING PROTEIN"/>
    <property type="match status" value="1"/>
</dbReference>
<name>A0ABV6ZRM3_9HYPH</name>
<sequence>MTDLYIAASSRLTCSGHNCGKAAIRDLRSIRALLFSALLCLLAGCATRPEAVLRPISAKAPNASQVNMLVVTTRQAVQDPGQLYSGERGTAISFDSIEISIPPDRSRNIGEIQWPGHSLANPEREFAVLGVRKVASERQVLDWFRGNRNSKRQAVIFVHGFNNTYADAVFRFAQLKHDAGITAAPILFTWPSRGSVFDYLYDKESANYSRRALEDLIIQAARSPDVGEITIVAHSMGTWLAMEALRGVAMRQGGVPAKVNDVILASPDIDVDVFRRQMVEMGPKLPRFTIFTSTSDKALAMSRWLSGGINRVGGTDPTPYADILKRLGITVINTNGLESKDALGHNAFADSPKIIGLLGRQLAGQSLQPKQTALANRIEGFANFAGSATRAAISLPIAVANHKTPNLPGQEASGPKSKITDGQIAY</sequence>
<dbReference type="InterPro" id="IPR014586">
    <property type="entry name" value="UCP033909"/>
</dbReference>
<accession>A0ABV6ZRM3</accession>
<dbReference type="Gene3D" id="3.40.50.1820">
    <property type="entry name" value="alpha/beta hydrolase"/>
    <property type="match status" value="1"/>
</dbReference>
<evidence type="ECO:0000313" key="3">
    <source>
        <dbReference type="Proteomes" id="UP001595190"/>
    </source>
</evidence>
<dbReference type="Pfam" id="PF05990">
    <property type="entry name" value="DUF900"/>
    <property type="match status" value="1"/>
</dbReference>
<dbReference type="Proteomes" id="UP001595190">
    <property type="component" value="Unassembled WGS sequence"/>
</dbReference>